<dbReference type="OrthoDB" id="10266771at2759"/>
<dbReference type="AlphaFoldDB" id="A0A834YGQ3"/>
<dbReference type="PANTHER" id="PTHR14969">
    <property type="entry name" value="SPHINGOSINE-1-PHOSPHATE PHOSPHOHYDROLASE"/>
    <property type="match status" value="1"/>
</dbReference>
<accession>A0A834YGQ3</accession>
<dbReference type="Pfam" id="PF01569">
    <property type="entry name" value="PAP2"/>
    <property type="match status" value="1"/>
</dbReference>
<dbReference type="InterPro" id="IPR000326">
    <property type="entry name" value="PAP2/HPO"/>
</dbReference>
<dbReference type="PANTHER" id="PTHR14969:SF13">
    <property type="entry name" value="AT30094P"/>
    <property type="match status" value="1"/>
</dbReference>
<dbReference type="CDD" id="cd03391">
    <property type="entry name" value="PAP2_containing_2_like"/>
    <property type="match status" value="1"/>
</dbReference>
<comment type="caution">
    <text evidence="3">The sequence shown here is derived from an EMBL/GenBank/DDBJ whole genome shotgun (WGS) entry which is preliminary data.</text>
</comment>
<keyword evidence="1" id="KW-1133">Transmembrane helix</keyword>
<keyword evidence="1" id="KW-0472">Membrane</keyword>
<dbReference type="EMBL" id="JABCRI010000022">
    <property type="protein sequence ID" value="KAF8379254.1"/>
    <property type="molecule type" value="Genomic_DNA"/>
</dbReference>
<feature type="transmembrane region" description="Helical" evidence="1">
    <location>
        <begin position="173"/>
        <end position="194"/>
    </location>
</feature>
<feature type="transmembrane region" description="Helical" evidence="1">
    <location>
        <begin position="199"/>
        <end position="220"/>
    </location>
</feature>
<dbReference type="InterPro" id="IPR036938">
    <property type="entry name" value="PAP2/HPO_sf"/>
</dbReference>
<feature type="transmembrane region" description="Helical" evidence="1">
    <location>
        <begin position="82"/>
        <end position="104"/>
    </location>
</feature>
<dbReference type="Gene3D" id="1.20.144.10">
    <property type="entry name" value="Phosphatidic acid phosphatase type 2/haloperoxidase"/>
    <property type="match status" value="1"/>
</dbReference>
<dbReference type="SUPFAM" id="SSF48317">
    <property type="entry name" value="Acid phosphatase/Vanadium-dependent haloperoxidase"/>
    <property type="match status" value="1"/>
</dbReference>
<keyword evidence="4" id="KW-1185">Reference proteome</keyword>
<proteinExistence type="predicted"/>
<protein>
    <recommendedName>
        <fullName evidence="2">Phosphatidic acid phosphatase type 2/haloperoxidase domain-containing protein</fullName>
    </recommendedName>
</protein>
<gene>
    <name evidence="3" type="ORF">HHK36_028686</name>
</gene>
<dbReference type="Proteomes" id="UP000655225">
    <property type="component" value="Unassembled WGS sequence"/>
</dbReference>
<dbReference type="GO" id="GO:0042392">
    <property type="term" value="F:sphingosine-1-phosphate phosphatase activity"/>
    <property type="evidence" value="ECO:0007669"/>
    <property type="project" value="TreeGrafter"/>
</dbReference>
<keyword evidence="1" id="KW-0812">Transmembrane</keyword>
<evidence type="ECO:0000259" key="2">
    <source>
        <dbReference type="SMART" id="SM00014"/>
    </source>
</evidence>
<organism evidence="3 4">
    <name type="scientific">Tetracentron sinense</name>
    <name type="common">Spur-leaf</name>
    <dbReference type="NCBI Taxonomy" id="13715"/>
    <lineage>
        <taxon>Eukaryota</taxon>
        <taxon>Viridiplantae</taxon>
        <taxon>Streptophyta</taxon>
        <taxon>Embryophyta</taxon>
        <taxon>Tracheophyta</taxon>
        <taxon>Spermatophyta</taxon>
        <taxon>Magnoliopsida</taxon>
        <taxon>Trochodendrales</taxon>
        <taxon>Trochodendraceae</taxon>
        <taxon>Tetracentron</taxon>
    </lineage>
</organism>
<reference evidence="3 4" key="1">
    <citation type="submission" date="2020-04" db="EMBL/GenBank/DDBJ databases">
        <title>Plant Genome Project.</title>
        <authorList>
            <person name="Zhang R.-G."/>
        </authorList>
    </citation>
    <scope>NUCLEOTIDE SEQUENCE [LARGE SCALE GENOMIC DNA]</scope>
    <source>
        <strain evidence="3">YNK0</strain>
        <tissue evidence="3">Leaf</tissue>
    </source>
</reference>
<evidence type="ECO:0000256" key="1">
    <source>
        <dbReference type="SAM" id="Phobius"/>
    </source>
</evidence>
<feature type="transmembrane region" description="Helical" evidence="1">
    <location>
        <begin position="134"/>
        <end position="153"/>
    </location>
</feature>
<sequence>MEEEPQTPKPLTTTVTKPPSFHHRLINLDTTWSLHIHTICQPIPRSILKSLEISGDGRFWFPIPIALFLSPLASKSDHLRSILIGLFVGSLFDLVLVGLIKFLVRRPRPVYNKGMHLTVAVDHWSFPSGHSSRVFFIAAFLYLSSTSIGEVLIQFRSSGNEFVNQWIDFEGKIVELFVLIVFLWSAATSISRVFLGRHFVLDVTAGACLGVLEALFVFYLL</sequence>
<name>A0A834YGQ3_TETSI</name>
<dbReference type="SMART" id="SM00014">
    <property type="entry name" value="acidPPc"/>
    <property type="match status" value="1"/>
</dbReference>
<dbReference type="OMA" id="LKINCKF"/>
<feature type="domain" description="Phosphatidic acid phosphatase type 2/haloperoxidase" evidence="2">
    <location>
        <begin position="81"/>
        <end position="218"/>
    </location>
</feature>
<evidence type="ECO:0000313" key="4">
    <source>
        <dbReference type="Proteomes" id="UP000655225"/>
    </source>
</evidence>
<evidence type="ECO:0000313" key="3">
    <source>
        <dbReference type="EMBL" id="KAF8379254.1"/>
    </source>
</evidence>